<feature type="transmembrane region" description="Helical" evidence="7">
    <location>
        <begin position="306"/>
        <end position="327"/>
    </location>
</feature>
<evidence type="ECO:0000256" key="5">
    <source>
        <dbReference type="ARBA" id="ARBA00022989"/>
    </source>
</evidence>
<gene>
    <name evidence="9" type="ORF">SI65_04406</name>
</gene>
<evidence type="ECO:0000256" key="2">
    <source>
        <dbReference type="ARBA" id="ARBA00007282"/>
    </source>
</evidence>
<dbReference type="InterPro" id="IPR032805">
    <property type="entry name" value="Wax_synthase_dom"/>
</dbReference>
<dbReference type="GO" id="GO:0008374">
    <property type="term" value="F:O-acyltransferase activity"/>
    <property type="evidence" value="ECO:0007669"/>
    <property type="project" value="InterPro"/>
</dbReference>
<comment type="subcellular location">
    <subcellularLocation>
        <location evidence="1">Membrane</location>
        <topology evidence="1">Multi-pass membrane protein</topology>
    </subcellularLocation>
</comment>
<keyword evidence="4 7" id="KW-0812">Transmembrane</keyword>
<comment type="caution">
    <text evidence="9">The sequence shown here is derived from an EMBL/GenBank/DDBJ whole genome shotgun (WGS) entry which is preliminary data.</text>
</comment>
<feature type="transmembrane region" description="Helical" evidence="7">
    <location>
        <begin position="339"/>
        <end position="359"/>
    </location>
</feature>
<keyword evidence="6 7" id="KW-0472">Membrane</keyword>
<protein>
    <recommendedName>
        <fullName evidence="8">Wax synthase domain-containing protein</fullName>
    </recommendedName>
</protein>
<evidence type="ECO:0000256" key="4">
    <source>
        <dbReference type="ARBA" id="ARBA00022692"/>
    </source>
</evidence>
<evidence type="ECO:0000313" key="10">
    <source>
        <dbReference type="Proteomes" id="UP000094569"/>
    </source>
</evidence>
<dbReference type="GO" id="GO:0006629">
    <property type="term" value="P:lipid metabolic process"/>
    <property type="evidence" value="ECO:0007669"/>
    <property type="project" value="InterPro"/>
</dbReference>
<reference evidence="9 10" key="1">
    <citation type="journal article" date="2016" name="BMC Genomics">
        <title>Comparative genomic and transcriptomic analyses of the Fuzhuan brick tea-fermentation fungus Aspergillus cristatus.</title>
        <authorList>
            <person name="Ge Y."/>
            <person name="Wang Y."/>
            <person name="Liu Y."/>
            <person name="Tan Y."/>
            <person name="Ren X."/>
            <person name="Zhang X."/>
            <person name="Hyde K.D."/>
            <person name="Liu Y."/>
            <person name="Liu Z."/>
        </authorList>
    </citation>
    <scope>NUCLEOTIDE SEQUENCE [LARGE SCALE GENOMIC DNA]</scope>
    <source>
        <strain evidence="9 10">GZAAS20.1005</strain>
    </source>
</reference>
<dbReference type="GO" id="GO:0016020">
    <property type="term" value="C:membrane"/>
    <property type="evidence" value="ECO:0007669"/>
    <property type="project" value="UniProtKB-SubCell"/>
</dbReference>
<dbReference type="AlphaFoldDB" id="A0A1E3BEN8"/>
<dbReference type="InterPro" id="IPR044851">
    <property type="entry name" value="Wax_synthase"/>
</dbReference>
<evidence type="ECO:0000259" key="8">
    <source>
        <dbReference type="Pfam" id="PF13813"/>
    </source>
</evidence>
<feature type="domain" description="Wax synthase" evidence="8">
    <location>
        <begin position="227"/>
        <end position="310"/>
    </location>
</feature>
<dbReference type="STRING" id="573508.A0A1E3BEN8"/>
<evidence type="ECO:0000256" key="6">
    <source>
        <dbReference type="ARBA" id="ARBA00023136"/>
    </source>
</evidence>
<dbReference type="Proteomes" id="UP000094569">
    <property type="component" value="Unassembled WGS sequence"/>
</dbReference>
<sequence>MTTAHQTLQDPLVVNGIQQLFTWILLVATPNRSWLRFVNVSALTAWMFWVYSSENLLSGTEYNENVLYRTLQGCVPLPLVMRTAAALFPPKGPGSRFLDMATAARLTIDPRAVNTPWQVRGIPSFPSYYKSRPPARVPFMLRQTVITIWQCLCLDLVFSQFRAWTSQRAFPASARELGPWDLPPGPWATSGASMLVIALIGRLGFDISYRLVSVVYAGMGVPTEDFPPLFGSIWDAYSLRNLWGNCWHQFMRLPFTATSNAITRHALRLPRSSVLGRYLTIAIVFFLSGLMHFLGAQAANIPFSGAMHFFGLSGLGLLIEITIQGLWDYFALPRPQGIWCKAIGFIWVGLCFSLVAPWYSPEWEYLFSVGAKSAWFLGAFTGKVGVPVAGVVVALSGIIVHKIFETIW</sequence>
<dbReference type="Pfam" id="PF13813">
    <property type="entry name" value="MBOAT_2"/>
    <property type="match status" value="1"/>
</dbReference>
<evidence type="ECO:0000313" key="9">
    <source>
        <dbReference type="EMBL" id="ODM19422.1"/>
    </source>
</evidence>
<dbReference type="PANTHER" id="PTHR31595">
    <property type="entry name" value="LONG-CHAIN-ALCOHOL O-FATTY-ACYLTRANSFERASE 3-RELATED"/>
    <property type="match status" value="1"/>
</dbReference>
<dbReference type="OrthoDB" id="1077582at2759"/>
<keyword evidence="10" id="KW-1185">Reference proteome</keyword>
<evidence type="ECO:0000256" key="1">
    <source>
        <dbReference type="ARBA" id="ARBA00004141"/>
    </source>
</evidence>
<evidence type="ECO:0000256" key="3">
    <source>
        <dbReference type="ARBA" id="ARBA00022679"/>
    </source>
</evidence>
<organism evidence="9 10">
    <name type="scientific">Aspergillus cristatus</name>
    <name type="common">Chinese Fuzhuan brick tea-fermentation fungus</name>
    <name type="synonym">Eurotium cristatum</name>
    <dbReference type="NCBI Taxonomy" id="573508"/>
    <lineage>
        <taxon>Eukaryota</taxon>
        <taxon>Fungi</taxon>
        <taxon>Dikarya</taxon>
        <taxon>Ascomycota</taxon>
        <taxon>Pezizomycotina</taxon>
        <taxon>Eurotiomycetes</taxon>
        <taxon>Eurotiomycetidae</taxon>
        <taxon>Eurotiales</taxon>
        <taxon>Aspergillaceae</taxon>
        <taxon>Aspergillus</taxon>
        <taxon>Aspergillus subgen. Aspergillus</taxon>
    </lineage>
</organism>
<accession>A0A1E3BEN8</accession>
<keyword evidence="5 7" id="KW-1133">Transmembrane helix</keyword>
<name>A0A1E3BEN8_ASPCR</name>
<dbReference type="PANTHER" id="PTHR31595:SF27">
    <property type="entry name" value="WAX SYNTHASE DOMAIN-CONTAINING PROTEIN-RELATED"/>
    <property type="match status" value="1"/>
</dbReference>
<feature type="transmembrane region" description="Helical" evidence="7">
    <location>
        <begin position="374"/>
        <end position="400"/>
    </location>
</feature>
<keyword evidence="3" id="KW-0808">Transferase</keyword>
<dbReference type="VEuPathDB" id="FungiDB:SI65_04406"/>
<dbReference type="EMBL" id="JXNT01000004">
    <property type="protein sequence ID" value="ODM19422.1"/>
    <property type="molecule type" value="Genomic_DNA"/>
</dbReference>
<feature type="transmembrane region" description="Helical" evidence="7">
    <location>
        <begin position="274"/>
        <end position="294"/>
    </location>
</feature>
<comment type="similarity">
    <text evidence="2">Belongs to the wax synthase family.</text>
</comment>
<evidence type="ECO:0000256" key="7">
    <source>
        <dbReference type="SAM" id="Phobius"/>
    </source>
</evidence>
<proteinExistence type="inferred from homology"/>